<feature type="domain" description="N-acetyltransferase" evidence="1">
    <location>
        <begin position="4"/>
        <end position="161"/>
    </location>
</feature>
<dbReference type="PROSITE" id="PS51186">
    <property type="entry name" value="GNAT"/>
    <property type="match status" value="1"/>
</dbReference>
<organism evidence="2 3">
    <name type="scientific">Bacillus bingmayongensis</name>
    <dbReference type="NCBI Taxonomy" id="1150157"/>
    <lineage>
        <taxon>Bacteria</taxon>
        <taxon>Bacillati</taxon>
        <taxon>Bacillota</taxon>
        <taxon>Bacilli</taxon>
        <taxon>Bacillales</taxon>
        <taxon>Bacillaceae</taxon>
        <taxon>Bacillus</taxon>
    </lineage>
</organism>
<dbReference type="PANTHER" id="PTHR43792:SF1">
    <property type="entry name" value="N-ACETYLTRANSFERASE DOMAIN-CONTAINING PROTEIN"/>
    <property type="match status" value="1"/>
</dbReference>
<sequence length="161" mass="18635">MQRLNFKKFEATDFKDYFQLVSNEQVMAQITERAIPLKEAKVNYQKLLERNEKYELYGSYKVSDSVTNEFIGLGHFTLNEKEREEAEIGYMILPTYWGKGYGTTIAKQLIELAKQTKLNVLKAIIDPENIPSRKILIKQGFTSEKICEIDGLPGEILSRFI</sequence>
<dbReference type="Proteomes" id="UP001291930">
    <property type="component" value="Unassembled WGS sequence"/>
</dbReference>
<dbReference type="Gene3D" id="3.40.630.30">
    <property type="match status" value="1"/>
</dbReference>
<evidence type="ECO:0000313" key="2">
    <source>
        <dbReference type="EMBL" id="MDZ5608082.1"/>
    </source>
</evidence>
<dbReference type="PANTHER" id="PTHR43792">
    <property type="entry name" value="GNAT FAMILY, PUTATIVE (AFU_ORTHOLOGUE AFUA_3G00765)-RELATED-RELATED"/>
    <property type="match status" value="1"/>
</dbReference>
<accession>A0ABU5JYC3</accession>
<dbReference type="InterPro" id="IPR000182">
    <property type="entry name" value="GNAT_dom"/>
</dbReference>
<gene>
    <name evidence="2" type="ORF">U2I54_13485</name>
</gene>
<comment type="caution">
    <text evidence="2">The sequence shown here is derived from an EMBL/GenBank/DDBJ whole genome shotgun (WGS) entry which is preliminary data.</text>
</comment>
<name>A0ABU5JYC3_9BACI</name>
<evidence type="ECO:0000259" key="1">
    <source>
        <dbReference type="PROSITE" id="PS51186"/>
    </source>
</evidence>
<dbReference type="SUPFAM" id="SSF55729">
    <property type="entry name" value="Acyl-CoA N-acyltransferases (Nat)"/>
    <property type="match status" value="1"/>
</dbReference>
<dbReference type="InterPro" id="IPR016181">
    <property type="entry name" value="Acyl_CoA_acyltransferase"/>
</dbReference>
<evidence type="ECO:0000313" key="3">
    <source>
        <dbReference type="Proteomes" id="UP001291930"/>
    </source>
</evidence>
<dbReference type="InterPro" id="IPR051531">
    <property type="entry name" value="N-acetyltransferase"/>
</dbReference>
<dbReference type="Pfam" id="PF13302">
    <property type="entry name" value="Acetyltransf_3"/>
    <property type="match status" value="1"/>
</dbReference>
<dbReference type="EMBL" id="JAXOVW010000026">
    <property type="protein sequence ID" value="MDZ5608082.1"/>
    <property type="molecule type" value="Genomic_DNA"/>
</dbReference>
<proteinExistence type="predicted"/>
<reference evidence="3" key="1">
    <citation type="submission" date="2023-11" db="EMBL/GenBank/DDBJ databases">
        <title>Genome Sequence of Bacillus pseudomycoides stain BUPM19.</title>
        <authorList>
            <person name="Farhat A."/>
        </authorList>
    </citation>
    <scope>NUCLEOTIDE SEQUENCE [LARGE SCALE GENOMIC DNA]</scope>
    <source>
        <strain evidence="3">BUPM19</strain>
    </source>
</reference>
<protein>
    <submittedName>
        <fullName evidence="2">GNAT family N-acetyltransferase</fullName>
    </submittedName>
</protein>
<keyword evidence="3" id="KW-1185">Reference proteome</keyword>
<dbReference type="CDD" id="cd04301">
    <property type="entry name" value="NAT_SF"/>
    <property type="match status" value="1"/>
</dbReference>
<dbReference type="RefSeq" id="WP_374217999.1">
    <property type="nucleotide sequence ID" value="NZ_JAXOVW010000026.1"/>
</dbReference>